<protein>
    <submittedName>
        <fullName evidence="1">Uncharacterized protein</fullName>
    </submittedName>
</protein>
<keyword evidence="2" id="KW-1185">Reference proteome</keyword>
<organism evidence="1 2">
    <name type="scientific">Stylosanthes scabra</name>
    <dbReference type="NCBI Taxonomy" id="79078"/>
    <lineage>
        <taxon>Eukaryota</taxon>
        <taxon>Viridiplantae</taxon>
        <taxon>Streptophyta</taxon>
        <taxon>Embryophyta</taxon>
        <taxon>Tracheophyta</taxon>
        <taxon>Spermatophyta</taxon>
        <taxon>Magnoliopsida</taxon>
        <taxon>eudicotyledons</taxon>
        <taxon>Gunneridae</taxon>
        <taxon>Pentapetalae</taxon>
        <taxon>rosids</taxon>
        <taxon>fabids</taxon>
        <taxon>Fabales</taxon>
        <taxon>Fabaceae</taxon>
        <taxon>Papilionoideae</taxon>
        <taxon>50 kb inversion clade</taxon>
        <taxon>dalbergioids sensu lato</taxon>
        <taxon>Dalbergieae</taxon>
        <taxon>Pterocarpus clade</taxon>
        <taxon>Stylosanthes</taxon>
    </lineage>
</organism>
<accession>A0ABU6VXB1</accession>
<evidence type="ECO:0000313" key="2">
    <source>
        <dbReference type="Proteomes" id="UP001341840"/>
    </source>
</evidence>
<dbReference type="EMBL" id="JASCZI010155106">
    <property type="protein sequence ID" value="MED6178282.1"/>
    <property type="molecule type" value="Genomic_DNA"/>
</dbReference>
<name>A0ABU6VXB1_9FABA</name>
<evidence type="ECO:0000313" key="1">
    <source>
        <dbReference type="EMBL" id="MED6178282.1"/>
    </source>
</evidence>
<reference evidence="1 2" key="1">
    <citation type="journal article" date="2023" name="Plants (Basel)">
        <title>Bridging the Gap: Combining Genomics and Transcriptomics Approaches to Understand Stylosanthes scabra, an Orphan Legume from the Brazilian Caatinga.</title>
        <authorList>
            <person name="Ferreira-Neto J.R.C."/>
            <person name="da Silva M.D."/>
            <person name="Binneck E."/>
            <person name="de Melo N.F."/>
            <person name="da Silva R.H."/>
            <person name="de Melo A.L.T.M."/>
            <person name="Pandolfi V."/>
            <person name="Bustamante F.O."/>
            <person name="Brasileiro-Vidal A.C."/>
            <person name="Benko-Iseppon A.M."/>
        </authorList>
    </citation>
    <scope>NUCLEOTIDE SEQUENCE [LARGE SCALE GENOMIC DNA]</scope>
    <source>
        <tissue evidence="1">Leaves</tissue>
    </source>
</reference>
<sequence>MHFFFINLNKIRCKENEFFLRLICRLKHNGQVLIRFLTVFFALLSRQHEEELEAGDDLALAMEDLLQLQTYSSLVYGEICDLRHLGAAKILDYIPATYNVS</sequence>
<gene>
    <name evidence="1" type="ORF">PIB30_106054</name>
</gene>
<proteinExistence type="predicted"/>
<dbReference type="Proteomes" id="UP001341840">
    <property type="component" value="Unassembled WGS sequence"/>
</dbReference>
<comment type="caution">
    <text evidence="1">The sequence shown here is derived from an EMBL/GenBank/DDBJ whole genome shotgun (WGS) entry which is preliminary data.</text>
</comment>